<evidence type="ECO:0000256" key="3">
    <source>
        <dbReference type="SAM" id="SignalP"/>
    </source>
</evidence>
<sequence length="136" mass="13744">MLIRSSRNWLAGAALLLPMSGFAANHTIQVGGAGGQVFDPPTLSIAAGDTVTFFNAGGFHNVQSDPGAVTSFRCAAGCDGAGGNGNLSSDAWTATVTFNAPGTVGYYCEAHGAPGEGMFGSITVNVPVDLQSFDIE</sequence>
<reference evidence="5" key="1">
    <citation type="submission" date="2022-09" db="EMBL/GenBank/DDBJ databases">
        <title>Tahibacter sp. nov., isolated from a fresh water.</title>
        <authorList>
            <person name="Baek J.H."/>
            <person name="Lee J.K."/>
            <person name="Kim J.M."/>
            <person name="Jeon C.O."/>
        </authorList>
    </citation>
    <scope>NUCLEOTIDE SEQUENCE</scope>
    <source>
        <strain evidence="5">W38</strain>
    </source>
</reference>
<dbReference type="Gene3D" id="2.60.40.420">
    <property type="entry name" value="Cupredoxins - blue copper proteins"/>
    <property type="match status" value="1"/>
</dbReference>
<evidence type="ECO:0000313" key="5">
    <source>
        <dbReference type="EMBL" id="UXI66520.1"/>
    </source>
</evidence>
<evidence type="ECO:0000256" key="1">
    <source>
        <dbReference type="ARBA" id="ARBA00022723"/>
    </source>
</evidence>
<accession>A0ABY6BDX5</accession>
<evidence type="ECO:0000256" key="2">
    <source>
        <dbReference type="ARBA" id="ARBA00023008"/>
    </source>
</evidence>
<dbReference type="InterPro" id="IPR008972">
    <property type="entry name" value="Cupredoxin"/>
</dbReference>
<dbReference type="InterPro" id="IPR000923">
    <property type="entry name" value="BlueCu_1"/>
</dbReference>
<feature type="chain" id="PRO_5045583187" evidence="3">
    <location>
        <begin position="24"/>
        <end position="136"/>
    </location>
</feature>
<evidence type="ECO:0000259" key="4">
    <source>
        <dbReference type="Pfam" id="PF00127"/>
    </source>
</evidence>
<keyword evidence="2" id="KW-0186">Copper</keyword>
<keyword evidence="3" id="KW-0732">Signal</keyword>
<gene>
    <name evidence="5" type="ORF">N4264_17420</name>
</gene>
<dbReference type="EMBL" id="CP104694">
    <property type="protein sequence ID" value="UXI66520.1"/>
    <property type="molecule type" value="Genomic_DNA"/>
</dbReference>
<organism evidence="5 6">
    <name type="scientific">Tahibacter amnicola</name>
    <dbReference type="NCBI Taxonomy" id="2976241"/>
    <lineage>
        <taxon>Bacteria</taxon>
        <taxon>Pseudomonadati</taxon>
        <taxon>Pseudomonadota</taxon>
        <taxon>Gammaproteobacteria</taxon>
        <taxon>Lysobacterales</taxon>
        <taxon>Rhodanobacteraceae</taxon>
        <taxon>Tahibacter</taxon>
    </lineage>
</organism>
<protein>
    <submittedName>
        <fullName evidence="5">Plastocyanin/azurin family copper-binding protein</fullName>
    </submittedName>
</protein>
<dbReference type="SUPFAM" id="SSF49503">
    <property type="entry name" value="Cupredoxins"/>
    <property type="match status" value="1"/>
</dbReference>
<name>A0ABY6BDX5_9GAMM</name>
<dbReference type="RefSeq" id="WP_261693504.1">
    <property type="nucleotide sequence ID" value="NZ_CP104694.1"/>
</dbReference>
<keyword evidence="1" id="KW-0479">Metal-binding</keyword>
<feature type="signal peptide" evidence="3">
    <location>
        <begin position="1"/>
        <end position="23"/>
    </location>
</feature>
<dbReference type="Pfam" id="PF00127">
    <property type="entry name" value="Copper-bind"/>
    <property type="match status" value="1"/>
</dbReference>
<keyword evidence="6" id="KW-1185">Reference proteome</keyword>
<proteinExistence type="predicted"/>
<evidence type="ECO:0000313" key="6">
    <source>
        <dbReference type="Proteomes" id="UP001064632"/>
    </source>
</evidence>
<dbReference type="Proteomes" id="UP001064632">
    <property type="component" value="Chromosome"/>
</dbReference>
<feature type="domain" description="Blue (type 1) copper" evidence="4">
    <location>
        <begin position="34"/>
        <end position="125"/>
    </location>
</feature>